<protein>
    <submittedName>
        <fullName evidence="5">Uncharacterized protein</fullName>
    </submittedName>
</protein>
<accession>A0ABR2LH81</accession>
<reference evidence="5 6" key="1">
    <citation type="journal article" date="2022" name="Nat. Plants">
        <title>Genomes of leafy and leafless Platanthera orchids illuminate the evolution of mycoheterotrophy.</title>
        <authorList>
            <person name="Li M.H."/>
            <person name="Liu K.W."/>
            <person name="Li Z."/>
            <person name="Lu H.C."/>
            <person name="Ye Q.L."/>
            <person name="Zhang D."/>
            <person name="Wang J.Y."/>
            <person name="Li Y.F."/>
            <person name="Zhong Z.M."/>
            <person name="Liu X."/>
            <person name="Yu X."/>
            <person name="Liu D.K."/>
            <person name="Tu X.D."/>
            <person name="Liu B."/>
            <person name="Hao Y."/>
            <person name="Liao X.Y."/>
            <person name="Jiang Y.T."/>
            <person name="Sun W.H."/>
            <person name="Chen J."/>
            <person name="Chen Y.Q."/>
            <person name="Ai Y."/>
            <person name="Zhai J.W."/>
            <person name="Wu S.S."/>
            <person name="Zhou Z."/>
            <person name="Hsiao Y.Y."/>
            <person name="Wu W.L."/>
            <person name="Chen Y.Y."/>
            <person name="Lin Y.F."/>
            <person name="Hsu J.L."/>
            <person name="Li C.Y."/>
            <person name="Wang Z.W."/>
            <person name="Zhao X."/>
            <person name="Zhong W.Y."/>
            <person name="Ma X.K."/>
            <person name="Ma L."/>
            <person name="Huang J."/>
            <person name="Chen G.Z."/>
            <person name="Huang M.Z."/>
            <person name="Huang L."/>
            <person name="Peng D.H."/>
            <person name="Luo Y.B."/>
            <person name="Zou S.Q."/>
            <person name="Chen S.P."/>
            <person name="Lan S."/>
            <person name="Tsai W.C."/>
            <person name="Van de Peer Y."/>
            <person name="Liu Z.J."/>
        </authorList>
    </citation>
    <scope>NUCLEOTIDE SEQUENCE [LARGE SCALE GENOMIC DNA]</scope>
    <source>
        <strain evidence="5">Lor288</strain>
    </source>
</reference>
<evidence type="ECO:0000313" key="6">
    <source>
        <dbReference type="Proteomes" id="UP001412067"/>
    </source>
</evidence>
<name>A0ABR2LH81_9ASPA</name>
<dbReference type="EMBL" id="JBBWWR010000020">
    <property type="protein sequence ID" value="KAK8940307.1"/>
    <property type="molecule type" value="Genomic_DNA"/>
</dbReference>
<dbReference type="SUPFAM" id="SSF57903">
    <property type="entry name" value="FYVE/PHD zinc finger"/>
    <property type="match status" value="1"/>
</dbReference>
<feature type="compositionally biased region" description="Basic and acidic residues" evidence="4">
    <location>
        <begin position="277"/>
        <end position="290"/>
    </location>
</feature>
<comment type="caution">
    <text evidence="5">The sequence shown here is derived from an EMBL/GenBank/DDBJ whole genome shotgun (WGS) entry which is preliminary data.</text>
</comment>
<dbReference type="CDD" id="cd15489">
    <property type="entry name" value="PHD_SF"/>
    <property type="match status" value="1"/>
</dbReference>
<evidence type="ECO:0000256" key="1">
    <source>
        <dbReference type="ARBA" id="ARBA00022723"/>
    </source>
</evidence>
<dbReference type="PANTHER" id="PTHR34451:SF7">
    <property type="entry name" value="PHD FINGER FAMILY PROTEIN"/>
    <property type="match status" value="1"/>
</dbReference>
<evidence type="ECO:0000256" key="2">
    <source>
        <dbReference type="ARBA" id="ARBA00022771"/>
    </source>
</evidence>
<dbReference type="InterPro" id="IPR019786">
    <property type="entry name" value="Zinc_finger_PHD-type_CS"/>
</dbReference>
<dbReference type="Proteomes" id="UP001412067">
    <property type="component" value="Unassembled WGS sequence"/>
</dbReference>
<proteinExistence type="predicted"/>
<dbReference type="PANTHER" id="PTHR34451">
    <property type="entry name" value="PHD FINGER FAMILY PROTEIN"/>
    <property type="match status" value="1"/>
</dbReference>
<feature type="compositionally biased region" description="Polar residues" evidence="4">
    <location>
        <begin position="295"/>
        <end position="305"/>
    </location>
</feature>
<sequence length="305" mass="33482">MTTPVRRAGESIRCRGDDLPLLPAGGCFGDSCEAVDPWPVHQVRHRNNVFLRLCTSCVLKHHPGSFCCTCFEVLDSHERLPAIHCSKCPSVTHLRCLPSPSDEPQFLCPACDSPSPTSFSYFPYSKASADRIIDLRAAKILLAAARLSAASMSRAAALARTDAEKKVKEAGLARKRARDMLDRSLIISEKEKEKKKVKDPLRIAVTAAADDANKKAAPRPINSLSCAVMAGAAVAHRREQDREREKWKRFSEPVGLVNRSIMAVSVNEKIKGNMNSEVREDGVEKDENGKKSFVLDSQSGSGQQE</sequence>
<keyword evidence="6" id="KW-1185">Reference proteome</keyword>
<dbReference type="InterPro" id="IPR011011">
    <property type="entry name" value="Znf_FYVE_PHD"/>
</dbReference>
<evidence type="ECO:0000256" key="4">
    <source>
        <dbReference type="SAM" id="MobiDB-lite"/>
    </source>
</evidence>
<keyword evidence="2" id="KW-0863">Zinc-finger</keyword>
<gene>
    <name evidence="5" type="ORF">KSP40_PGU021683</name>
</gene>
<dbReference type="PROSITE" id="PS01359">
    <property type="entry name" value="ZF_PHD_1"/>
    <property type="match status" value="1"/>
</dbReference>
<keyword evidence="1" id="KW-0479">Metal-binding</keyword>
<evidence type="ECO:0000256" key="3">
    <source>
        <dbReference type="ARBA" id="ARBA00022833"/>
    </source>
</evidence>
<keyword evidence="3" id="KW-0862">Zinc</keyword>
<feature type="region of interest" description="Disordered" evidence="4">
    <location>
        <begin position="272"/>
        <end position="305"/>
    </location>
</feature>
<organism evidence="5 6">
    <name type="scientific">Platanthera guangdongensis</name>
    <dbReference type="NCBI Taxonomy" id="2320717"/>
    <lineage>
        <taxon>Eukaryota</taxon>
        <taxon>Viridiplantae</taxon>
        <taxon>Streptophyta</taxon>
        <taxon>Embryophyta</taxon>
        <taxon>Tracheophyta</taxon>
        <taxon>Spermatophyta</taxon>
        <taxon>Magnoliopsida</taxon>
        <taxon>Liliopsida</taxon>
        <taxon>Asparagales</taxon>
        <taxon>Orchidaceae</taxon>
        <taxon>Orchidoideae</taxon>
        <taxon>Orchideae</taxon>
        <taxon>Orchidinae</taxon>
        <taxon>Platanthera</taxon>
    </lineage>
</organism>
<evidence type="ECO:0000313" key="5">
    <source>
        <dbReference type="EMBL" id="KAK8940307.1"/>
    </source>
</evidence>